<protein>
    <submittedName>
        <fullName evidence="1">Uncharacterized protein</fullName>
    </submittedName>
</protein>
<keyword evidence="2" id="KW-1185">Reference proteome</keyword>
<comment type="caution">
    <text evidence="1">The sequence shown here is derived from an EMBL/GenBank/DDBJ whole genome shotgun (WGS) entry which is preliminary data.</text>
</comment>
<evidence type="ECO:0000313" key="1">
    <source>
        <dbReference type="EMBL" id="TCO75801.1"/>
    </source>
</evidence>
<organism evidence="1 2">
    <name type="scientific">Plasticicumulans lactativorans</name>
    <dbReference type="NCBI Taxonomy" id="1133106"/>
    <lineage>
        <taxon>Bacteria</taxon>
        <taxon>Pseudomonadati</taxon>
        <taxon>Pseudomonadota</taxon>
        <taxon>Gammaproteobacteria</taxon>
        <taxon>Candidatus Competibacteraceae</taxon>
        <taxon>Plasticicumulans</taxon>
    </lineage>
</organism>
<dbReference type="EMBL" id="SLWY01000038">
    <property type="protein sequence ID" value="TCO75801.1"/>
    <property type="molecule type" value="Genomic_DNA"/>
</dbReference>
<dbReference type="Proteomes" id="UP000295765">
    <property type="component" value="Unassembled WGS sequence"/>
</dbReference>
<reference evidence="1 2" key="1">
    <citation type="submission" date="2019-03" db="EMBL/GenBank/DDBJ databases">
        <title>Genomic Encyclopedia of Type Strains, Phase IV (KMG-IV): sequencing the most valuable type-strain genomes for metagenomic binning, comparative biology and taxonomic classification.</title>
        <authorList>
            <person name="Goeker M."/>
        </authorList>
    </citation>
    <scope>NUCLEOTIDE SEQUENCE [LARGE SCALE GENOMIC DNA]</scope>
    <source>
        <strain evidence="1 2">DSM 25287</strain>
    </source>
</reference>
<evidence type="ECO:0000313" key="2">
    <source>
        <dbReference type="Proteomes" id="UP000295765"/>
    </source>
</evidence>
<accession>A0A4R2KNQ4</accession>
<dbReference type="AlphaFoldDB" id="A0A4R2KNQ4"/>
<gene>
    <name evidence="1" type="ORF">EV699_1385</name>
</gene>
<sequence>MAVLGTSRGGDGAQAIVQTVVQQLLRRVSL</sequence>
<name>A0A4R2KNQ4_9GAMM</name>
<proteinExistence type="predicted"/>